<reference evidence="14" key="1">
    <citation type="submission" date="2025-08" db="UniProtKB">
        <authorList>
            <consortium name="RefSeq"/>
        </authorList>
    </citation>
    <scope>IDENTIFICATION</scope>
    <source>
        <tissue evidence="14">Testes</tissue>
    </source>
</reference>
<evidence type="ECO:0000256" key="6">
    <source>
        <dbReference type="ARBA" id="ARBA00023054"/>
    </source>
</evidence>
<gene>
    <name evidence="14" type="primary">LOC100378716</name>
</gene>
<feature type="coiled-coil region" evidence="11">
    <location>
        <begin position="197"/>
        <end position="245"/>
    </location>
</feature>
<name>A0ABM0GQ62_SACKO</name>
<dbReference type="GeneID" id="100378716"/>
<evidence type="ECO:0000256" key="12">
    <source>
        <dbReference type="SAM" id="MobiDB-lite"/>
    </source>
</evidence>
<evidence type="ECO:0000256" key="10">
    <source>
        <dbReference type="ARBA" id="ARBA00049959"/>
    </source>
</evidence>
<proteinExistence type="inferred from homology"/>
<evidence type="ECO:0000256" key="11">
    <source>
        <dbReference type="SAM" id="Coils"/>
    </source>
</evidence>
<accession>A0ABM0GQ62</accession>
<comment type="subcellular location">
    <subcellularLocation>
        <location evidence="1">Cytoplasm</location>
        <location evidence="1">Cytoskeleton</location>
        <location evidence="1">Microtubule organizing center</location>
        <location evidence="1">Centrosome</location>
        <location evidence="1">Centriole</location>
    </subcellularLocation>
</comment>
<dbReference type="PANTHER" id="PTHR28618:SF1">
    <property type="entry name" value="CENTROSOMAL PROTEIN POC5"/>
    <property type="match status" value="1"/>
</dbReference>
<keyword evidence="4" id="KW-0963">Cytoplasm</keyword>
<feature type="region of interest" description="Disordered" evidence="12">
    <location>
        <begin position="1"/>
        <end position="23"/>
    </location>
</feature>
<dbReference type="RefSeq" id="XP_002734888.1">
    <property type="nucleotide sequence ID" value="XM_002734842.2"/>
</dbReference>
<keyword evidence="7" id="KW-0206">Cytoskeleton</keyword>
<dbReference type="InterPro" id="IPR033351">
    <property type="entry name" value="POC5"/>
</dbReference>
<organism evidence="13 14">
    <name type="scientific">Saccoglossus kowalevskii</name>
    <name type="common">Acorn worm</name>
    <dbReference type="NCBI Taxonomy" id="10224"/>
    <lineage>
        <taxon>Eukaryota</taxon>
        <taxon>Metazoa</taxon>
        <taxon>Hemichordata</taxon>
        <taxon>Enteropneusta</taxon>
        <taxon>Harrimaniidae</taxon>
        <taxon>Saccoglossus</taxon>
    </lineage>
</organism>
<feature type="compositionally biased region" description="Low complexity" evidence="12">
    <location>
        <begin position="127"/>
        <end position="145"/>
    </location>
</feature>
<evidence type="ECO:0000256" key="3">
    <source>
        <dbReference type="ARBA" id="ARBA00014910"/>
    </source>
</evidence>
<keyword evidence="6 11" id="KW-0175">Coiled coil</keyword>
<feature type="non-terminal residue" evidence="14">
    <location>
        <position position="310"/>
    </location>
</feature>
<evidence type="ECO:0000256" key="7">
    <source>
        <dbReference type="ARBA" id="ARBA00023212"/>
    </source>
</evidence>
<comment type="similarity">
    <text evidence="2">Belongs to the POC5 family.</text>
</comment>
<evidence type="ECO:0000313" key="13">
    <source>
        <dbReference type="Proteomes" id="UP000694865"/>
    </source>
</evidence>
<evidence type="ECO:0000256" key="2">
    <source>
        <dbReference type="ARBA" id="ARBA00010411"/>
    </source>
</evidence>
<dbReference type="Proteomes" id="UP000694865">
    <property type="component" value="Unplaced"/>
</dbReference>
<sequence length="310" mass="35428">MSSTEEDSVPILPDDSAGSSVSSCLQDEYQELLKYAVIQPNFEPGQMPQTVAEAMRAFQDKKDDLIYPDSSVTEDASDAAGQIEAMKSFKETGAMDSTLETTRETPRRDIPVQMTPMHAFPGANNFPASPDTPESSTDSDQSSLSIPESPVVDGDVVRMEAQLDNWCLDLKRDVLAEFAQAKIGLVERHRNQLRGEKERHAKEIHGMHNEIESLKELLHTYEQSIERKNQVISNLTHAMQKQRERFEMLKKFHSWKLRHCDDRREAFASCLARKHHHHQIMSKVWSAWHSIIEAKWRQRVEKACQSKAQE</sequence>
<evidence type="ECO:0000313" key="14">
    <source>
        <dbReference type="RefSeq" id="XP_002734888.1"/>
    </source>
</evidence>
<feature type="region of interest" description="Disordered" evidence="12">
    <location>
        <begin position="116"/>
        <end position="151"/>
    </location>
</feature>
<protein>
    <recommendedName>
        <fullName evidence="3">Centrosomal protein POC5</fullName>
    </recommendedName>
    <alternativeName>
        <fullName evidence="9">Protein of centriole 5</fullName>
    </alternativeName>
</protein>
<dbReference type="PANTHER" id="PTHR28618">
    <property type="entry name" value="CENTROSOMAL PROTEIN POC5"/>
    <property type="match status" value="1"/>
</dbReference>
<comment type="function">
    <text evidence="10">Essential for the assembly of the distal half of centrioles, required for centriole elongation. Acts as a negative regulator of centriole elongation.</text>
</comment>
<evidence type="ECO:0000256" key="5">
    <source>
        <dbReference type="ARBA" id="ARBA00022737"/>
    </source>
</evidence>
<keyword evidence="13" id="KW-1185">Reference proteome</keyword>
<evidence type="ECO:0000256" key="1">
    <source>
        <dbReference type="ARBA" id="ARBA00004114"/>
    </source>
</evidence>
<evidence type="ECO:0000256" key="9">
    <source>
        <dbReference type="ARBA" id="ARBA00031694"/>
    </source>
</evidence>
<keyword evidence="8" id="KW-0131">Cell cycle</keyword>
<evidence type="ECO:0000256" key="4">
    <source>
        <dbReference type="ARBA" id="ARBA00022490"/>
    </source>
</evidence>
<keyword evidence="5" id="KW-0677">Repeat</keyword>
<evidence type="ECO:0000256" key="8">
    <source>
        <dbReference type="ARBA" id="ARBA00023306"/>
    </source>
</evidence>